<dbReference type="EMBL" id="CP060635">
    <property type="protein sequence ID" value="QNM07283.1"/>
    <property type="molecule type" value="Genomic_DNA"/>
</dbReference>
<dbReference type="AlphaFoldDB" id="A0A7G9G901"/>
<name>A0A7G9G901_9FIRM</name>
<sequence length="52" mass="5866">MIANYQNSPQSVQLPGKLAKVLLNNYDRLKISGEILNLEGYQSVLLDMEKNT</sequence>
<dbReference type="RefSeq" id="WP_249328202.1">
    <property type="nucleotide sequence ID" value="NZ_CP060635.1"/>
</dbReference>
<accession>A0A7G9G901</accession>
<protein>
    <submittedName>
        <fullName evidence="1">Uncharacterized protein</fullName>
    </submittedName>
</protein>
<dbReference type="Proteomes" id="UP000515860">
    <property type="component" value="Chromosome"/>
</dbReference>
<evidence type="ECO:0000313" key="1">
    <source>
        <dbReference type="EMBL" id="QNM07283.1"/>
    </source>
</evidence>
<keyword evidence="2" id="KW-1185">Reference proteome</keyword>
<gene>
    <name evidence="1" type="ORF">H9Q79_09995</name>
</gene>
<organism evidence="1 2">
    <name type="scientific">Wansuia hejianensis</name>
    <dbReference type="NCBI Taxonomy" id="2763667"/>
    <lineage>
        <taxon>Bacteria</taxon>
        <taxon>Bacillati</taxon>
        <taxon>Bacillota</taxon>
        <taxon>Clostridia</taxon>
        <taxon>Lachnospirales</taxon>
        <taxon>Lachnospiraceae</taxon>
        <taxon>Wansuia</taxon>
    </lineage>
</organism>
<dbReference type="KEGG" id="whj:H9Q79_09995"/>
<proteinExistence type="predicted"/>
<evidence type="ECO:0000313" key="2">
    <source>
        <dbReference type="Proteomes" id="UP000515860"/>
    </source>
</evidence>
<reference evidence="1 2" key="1">
    <citation type="submission" date="2020-08" db="EMBL/GenBank/DDBJ databases">
        <authorList>
            <person name="Liu C."/>
            <person name="Sun Q."/>
        </authorList>
    </citation>
    <scope>NUCLEOTIDE SEQUENCE [LARGE SCALE GENOMIC DNA]</scope>
    <source>
        <strain evidence="1 2">NSJ-29</strain>
    </source>
</reference>
<dbReference type="SUPFAM" id="SSF51011">
    <property type="entry name" value="Glycosyl hydrolase domain"/>
    <property type="match status" value="1"/>
</dbReference>